<evidence type="ECO:0000313" key="2">
    <source>
        <dbReference type="Proteomes" id="UP000507470"/>
    </source>
</evidence>
<evidence type="ECO:0000313" key="1">
    <source>
        <dbReference type="EMBL" id="CAC5411257.1"/>
    </source>
</evidence>
<organism evidence="1 2">
    <name type="scientific">Mytilus coruscus</name>
    <name type="common">Sea mussel</name>
    <dbReference type="NCBI Taxonomy" id="42192"/>
    <lineage>
        <taxon>Eukaryota</taxon>
        <taxon>Metazoa</taxon>
        <taxon>Spiralia</taxon>
        <taxon>Lophotrochozoa</taxon>
        <taxon>Mollusca</taxon>
        <taxon>Bivalvia</taxon>
        <taxon>Autobranchia</taxon>
        <taxon>Pteriomorphia</taxon>
        <taxon>Mytilida</taxon>
        <taxon>Mytiloidea</taxon>
        <taxon>Mytilidae</taxon>
        <taxon>Mytilinae</taxon>
        <taxon>Mytilus</taxon>
    </lineage>
</organism>
<dbReference type="EMBL" id="CACVKT020007840">
    <property type="protein sequence ID" value="CAC5411257.1"/>
    <property type="molecule type" value="Genomic_DNA"/>
</dbReference>
<accession>A0A6J8DU41</accession>
<name>A0A6J8DU41_MYTCO</name>
<gene>
    <name evidence="1" type="ORF">MCOR_44371</name>
</gene>
<dbReference type="PANTHER" id="PTHR45823:SF1">
    <property type="entry name" value="T-SNARE COILED-COIL HOMOLOGY DOMAIN-CONTAINING PROTEIN"/>
    <property type="match status" value="1"/>
</dbReference>
<keyword evidence="2" id="KW-1185">Reference proteome</keyword>
<dbReference type="OrthoDB" id="6277121at2759"/>
<dbReference type="PANTHER" id="PTHR45823">
    <property type="entry name" value="T-SNARE COILED-COIL HOMOLOGY DOMAIN-CONTAINING PROTEIN"/>
    <property type="match status" value="1"/>
</dbReference>
<evidence type="ECO:0008006" key="3">
    <source>
        <dbReference type="Google" id="ProtNLM"/>
    </source>
</evidence>
<protein>
    <recommendedName>
        <fullName evidence="3">Retrotransposon gag domain-containing protein</fullName>
    </recommendedName>
</protein>
<proteinExistence type="predicted"/>
<reference evidence="1 2" key="1">
    <citation type="submission" date="2020-06" db="EMBL/GenBank/DDBJ databases">
        <authorList>
            <person name="Li R."/>
            <person name="Bekaert M."/>
        </authorList>
    </citation>
    <scope>NUCLEOTIDE SEQUENCE [LARGE SCALE GENOMIC DNA]</scope>
    <source>
        <strain evidence="2">wild</strain>
    </source>
</reference>
<dbReference type="Proteomes" id="UP000507470">
    <property type="component" value="Unassembled WGS sequence"/>
</dbReference>
<dbReference type="AlphaFoldDB" id="A0A6J8DU41"/>
<sequence length="334" mass="38309">MNYQKQLPYGSSEDQNIFGRIPHSSGESHLFSNIKINSNTAAYKANNSSQIHFGGERQVYNGDLRNSINRGPVNSNWQHNSGLTQNPNIYGQIGGDQLNTSSNMYNCSQKQYRKQKDPDTYDGKHAEWPDYICHFEHVALWNQWSEYEMASQLAMCLRGIAQRALSEPSRDDLSNYGRLKFSLTQRFCPPERKTAYRCEFRNRRRRRDESVSNYGYSLKRLAAHAFPAIPLNIRESLIIEQYISGLANPELKRHVQFSHPTTLDRAISLALEFEAFEGSQTSPMIKKPQDEDLISPICKSTNVNEKVDQNCSQTSIFTKLVEGMQEVQKSMMES</sequence>